<keyword evidence="1" id="KW-0472">Membrane</keyword>
<organism evidence="2">
    <name type="scientific">Candidatus Kentrum sp. LFY</name>
    <dbReference type="NCBI Taxonomy" id="2126342"/>
    <lineage>
        <taxon>Bacteria</taxon>
        <taxon>Pseudomonadati</taxon>
        <taxon>Pseudomonadota</taxon>
        <taxon>Gammaproteobacteria</taxon>
        <taxon>Candidatus Kentrum</taxon>
    </lineage>
</organism>
<gene>
    <name evidence="2" type="ORF">BECKLFY1418B_GA0070995_100722</name>
</gene>
<protein>
    <submittedName>
        <fullName evidence="2">Uncharacterized protein</fullName>
    </submittedName>
</protein>
<accession>A0A450U754</accession>
<name>A0A450U754_9GAMM</name>
<evidence type="ECO:0000256" key="1">
    <source>
        <dbReference type="SAM" id="Phobius"/>
    </source>
</evidence>
<dbReference type="Gene3D" id="1.20.5.340">
    <property type="match status" value="1"/>
</dbReference>
<keyword evidence="1" id="KW-1133">Transmembrane helix</keyword>
<keyword evidence="1" id="KW-0812">Transmembrane</keyword>
<dbReference type="AlphaFoldDB" id="A0A450U754"/>
<feature type="transmembrane region" description="Helical" evidence="1">
    <location>
        <begin position="55"/>
        <end position="74"/>
    </location>
</feature>
<sequence>MAPTNEMVPTKHDDILEEITKLLALIHEDSDQREEIMKQHLDNQRKDLRHQRREFAFSVSAALIGAIVIAIVLVEMRANVLRPMKEAMVGMHSDMDKMEGYMESMQGDMGSMAGNMDSMANDMKAMKSDMSTIDGTMAQMDKRMAGIEITMGYMGGNMGYMAGNVGLMGKNTSTMAAPMSFFPFGNIK</sequence>
<dbReference type="EMBL" id="CAADFF010000007">
    <property type="protein sequence ID" value="VFJ87513.1"/>
    <property type="molecule type" value="Genomic_DNA"/>
</dbReference>
<proteinExistence type="predicted"/>
<reference evidence="2" key="1">
    <citation type="submission" date="2019-02" db="EMBL/GenBank/DDBJ databases">
        <authorList>
            <person name="Gruber-Vodicka R. H."/>
            <person name="Seah K. B. B."/>
        </authorList>
    </citation>
    <scope>NUCLEOTIDE SEQUENCE</scope>
    <source>
        <strain evidence="2">BECK_M7</strain>
    </source>
</reference>
<evidence type="ECO:0000313" key="2">
    <source>
        <dbReference type="EMBL" id="VFJ87513.1"/>
    </source>
</evidence>